<dbReference type="PRINTS" id="PR00380">
    <property type="entry name" value="KINESINHEAVY"/>
</dbReference>
<dbReference type="GO" id="GO:0005524">
    <property type="term" value="F:ATP binding"/>
    <property type="evidence" value="ECO:0007669"/>
    <property type="project" value="UniProtKB-UniRule"/>
</dbReference>
<feature type="transmembrane region" description="Helical" evidence="10">
    <location>
        <begin position="1367"/>
        <end position="1385"/>
    </location>
</feature>
<reference evidence="12 13" key="1">
    <citation type="submission" date="2016-04" db="EMBL/GenBank/DDBJ databases">
        <title>The genome of Intoshia linei affirms orthonectids as highly simplified spiralians.</title>
        <authorList>
            <person name="Mikhailov K.V."/>
            <person name="Slusarev G.S."/>
            <person name="Nikitin M.A."/>
            <person name="Logacheva M.D."/>
            <person name="Penin A."/>
            <person name="Aleoshin V."/>
            <person name="Panchin Y.V."/>
        </authorList>
    </citation>
    <scope>NUCLEOTIDE SEQUENCE [LARGE SCALE GENOMIC DNA]</scope>
    <source>
        <strain evidence="12">Intl2013</strain>
        <tissue evidence="12">Whole animal</tissue>
    </source>
</reference>
<feature type="coiled-coil region" evidence="9">
    <location>
        <begin position="506"/>
        <end position="575"/>
    </location>
</feature>
<comment type="similarity">
    <text evidence="8">Belongs to the TRAFAC class myosin-kinesin ATPase superfamily. Kinesin family.</text>
</comment>
<evidence type="ECO:0000256" key="6">
    <source>
        <dbReference type="ARBA" id="ARBA00022989"/>
    </source>
</evidence>
<dbReference type="GO" id="GO:0022857">
    <property type="term" value="F:transmembrane transporter activity"/>
    <property type="evidence" value="ECO:0007669"/>
    <property type="project" value="InterPro"/>
</dbReference>
<keyword evidence="7 10" id="KW-0472">Membrane</keyword>
<dbReference type="InterPro" id="IPR019821">
    <property type="entry name" value="Kinesin_motor_CS"/>
</dbReference>
<dbReference type="PROSITE" id="PS50067">
    <property type="entry name" value="KINESIN_MOTOR_2"/>
    <property type="match status" value="1"/>
</dbReference>
<evidence type="ECO:0000256" key="8">
    <source>
        <dbReference type="PROSITE-ProRule" id="PRU00283"/>
    </source>
</evidence>
<dbReference type="InterPro" id="IPR036961">
    <property type="entry name" value="Kinesin_motor_dom_sf"/>
</dbReference>
<keyword evidence="13" id="KW-1185">Reference proteome</keyword>
<feature type="transmembrane region" description="Helical" evidence="10">
    <location>
        <begin position="1422"/>
        <end position="1439"/>
    </location>
</feature>
<evidence type="ECO:0000313" key="13">
    <source>
        <dbReference type="Proteomes" id="UP000078046"/>
    </source>
</evidence>
<dbReference type="GO" id="GO:0007018">
    <property type="term" value="P:microtubule-based movement"/>
    <property type="evidence" value="ECO:0007669"/>
    <property type="project" value="InterPro"/>
</dbReference>
<feature type="transmembrane region" description="Helical" evidence="10">
    <location>
        <begin position="1122"/>
        <end position="1140"/>
    </location>
</feature>
<feature type="transmembrane region" description="Helical" evidence="10">
    <location>
        <begin position="1189"/>
        <end position="1211"/>
    </location>
</feature>
<protein>
    <submittedName>
        <fullName evidence="12">Na(+)/L-ascorbic acid transporter 3</fullName>
    </submittedName>
</protein>
<feature type="coiled-coil region" evidence="9">
    <location>
        <begin position="707"/>
        <end position="769"/>
    </location>
</feature>
<evidence type="ECO:0000256" key="4">
    <source>
        <dbReference type="ARBA" id="ARBA00022741"/>
    </source>
</evidence>
<dbReference type="EMBL" id="LWCA01000063">
    <property type="protein sequence ID" value="OAF71289.1"/>
    <property type="molecule type" value="Genomic_DNA"/>
</dbReference>
<comment type="caution">
    <text evidence="12">The sequence shown here is derived from an EMBL/GenBank/DDBJ whole genome shotgun (WGS) entry which is preliminary data.</text>
</comment>
<feature type="transmembrane region" description="Helical" evidence="10">
    <location>
        <begin position="1251"/>
        <end position="1273"/>
    </location>
</feature>
<dbReference type="GO" id="GO:0016020">
    <property type="term" value="C:membrane"/>
    <property type="evidence" value="ECO:0007669"/>
    <property type="project" value="UniProtKB-SubCell"/>
</dbReference>
<feature type="binding site" evidence="8">
    <location>
        <begin position="88"/>
        <end position="95"/>
    </location>
    <ligand>
        <name>ATP</name>
        <dbReference type="ChEBI" id="CHEBI:30616"/>
    </ligand>
</feature>
<name>A0A177BAE3_9BILA</name>
<feature type="coiled-coil region" evidence="9">
    <location>
        <begin position="941"/>
        <end position="982"/>
    </location>
</feature>
<feature type="transmembrane region" description="Helical" evidence="10">
    <location>
        <begin position="1096"/>
        <end position="1115"/>
    </location>
</feature>
<evidence type="ECO:0000259" key="11">
    <source>
        <dbReference type="PROSITE" id="PS50067"/>
    </source>
</evidence>
<dbReference type="OrthoDB" id="1641903at2759"/>
<dbReference type="InterPro" id="IPR027417">
    <property type="entry name" value="P-loop_NTPase"/>
</dbReference>
<keyword evidence="5 8" id="KW-0067">ATP-binding</keyword>
<feature type="domain" description="Kinesin motor" evidence="11">
    <location>
        <begin position="11"/>
        <end position="339"/>
    </location>
</feature>
<dbReference type="InterPro" id="IPR006043">
    <property type="entry name" value="NCS2"/>
</dbReference>
<feature type="coiled-coil region" evidence="9">
    <location>
        <begin position="796"/>
        <end position="830"/>
    </location>
</feature>
<dbReference type="Pfam" id="PF00860">
    <property type="entry name" value="Xan_ur_permease"/>
    <property type="match status" value="1"/>
</dbReference>
<dbReference type="Proteomes" id="UP000078046">
    <property type="component" value="Unassembled WGS sequence"/>
</dbReference>
<proteinExistence type="inferred from homology"/>
<keyword evidence="8" id="KW-0505">Motor protein</keyword>
<comment type="subcellular location">
    <subcellularLocation>
        <location evidence="1">Membrane</location>
        <topology evidence="1">Multi-pass membrane protein</topology>
    </subcellularLocation>
</comment>
<evidence type="ECO:0000256" key="2">
    <source>
        <dbReference type="ARBA" id="ARBA00008821"/>
    </source>
</evidence>
<evidence type="ECO:0000256" key="5">
    <source>
        <dbReference type="ARBA" id="ARBA00022840"/>
    </source>
</evidence>
<organism evidence="12 13">
    <name type="scientific">Intoshia linei</name>
    <dbReference type="NCBI Taxonomy" id="1819745"/>
    <lineage>
        <taxon>Eukaryota</taxon>
        <taxon>Metazoa</taxon>
        <taxon>Spiralia</taxon>
        <taxon>Lophotrochozoa</taxon>
        <taxon>Mesozoa</taxon>
        <taxon>Orthonectida</taxon>
        <taxon>Rhopaluridae</taxon>
        <taxon>Intoshia</taxon>
    </lineage>
</organism>
<evidence type="ECO:0000256" key="9">
    <source>
        <dbReference type="SAM" id="Coils"/>
    </source>
</evidence>
<dbReference type="SMART" id="SM00129">
    <property type="entry name" value="KISc"/>
    <property type="match status" value="1"/>
</dbReference>
<evidence type="ECO:0000256" key="3">
    <source>
        <dbReference type="ARBA" id="ARBA00022692"/>
    </source>
</evidence>
<dbReference type="GO" id="GO:0008017">
    <property type="term" value="F:microtubule binding"/>
    <property type="evidence" value="ECO:0007669"/>
    <property type="project" value="InterPro"/>
</dbReference>
<dbReference type="PROSITE" id="PS00411">
    <property type="entry name" value="KINESIN_MOTOR_1"/>
    <property type="match status" value="1"/>
</dbReference>
<evidence type="ECO:0000256" key="10">
    <source>
        <dbReference type="SAM" id="Phobius"/>
    </source>
</evidence>
<keyword evidence="4 8" id="KW-0547">Nucleotide-binding</keyword>
<dbReference type="Pfam" id="PF00225">
    <property type="entry name" value="Kinesin"/>
    <property type="match status" value="1"/>
</dbReference>
<gene>
    <name evidence="12" type="ORF">A3Q56_00931</name>
</gene>
<sequence>MDSSEPKSNENIRVFCRVRPFNDKENEMQTENVFNYESPSTISIENKRFVFDRIFPGETTQDIMFDSIANNINIDLINGINSAIFAYGQTSSGKTHTMQGVLGDINMEGIIPRLIRDLFDKIAEQPDKYEFTIHVSFYEIYNNEAYDLLSISDKKEKLDVMFSGGQPVIKKLQHAPIANMDQFFHWYEAGQNKRRVASTQMNAHSSRSHSILEILMSKKEINSIDNTVFDGSIYKSKVQLVDLAGSESVNKTGASGERLNEASNINKSLTTLGIVISELAKGKTPEEIIHFRSSRLTMVCRVSLGGNSRTTIIVCCSPSSYNRPETINTLRFGNNASHIKSVVSVNKELTLDELKRKYNIIIMNYNKVLTVKSEVVKWRNGQEVAAEDQIDLSRFVTQDRLGVVSSNKSVKRRKKTKSIIGSKSDHSLVRSKGYNSMVSVLEKKTIPEMTQNGSEIKSVLFCDNVPSSDNDGDQNSVITESITTSTYLNETGDSGLDMSPVDRSELERLYAQNSLLKKENFNLESDMDKLRSEIVEIKYKYDQEMSTNSEMLGTYEKINNEYEYKSRMLDELVEQYHVKAKELSDMCDKSEDIVAQRDSLEKKIKNDNMIFISRLNTFEKLNENYFEIVKNLLLENYELNPHIQSFYNLTTVESIDDKDINPPTKLDLLCELKDDTITQNNLDKYINAGMTFIRKIKNVIIHLIRDNDKIKEIKNDLLDDVEAYKLEISNSRHNYKKLTLENIDINEKIEQLKSQNDTLTEELRLKNIRINGILSPGVKDGSNADTNDLDYQIKKLENMRKDNEIKTGKISELTRKIVDIEDDHEKLKTNFTTISTQLKEKELSLHEFKKYFEYKSRINNNKRPYEEKKRVLLQRLLQTRQRFVNDIFKRISNNSFKDDPSNDQIQYENISGSIALIQKIKSDAELLDNLSKKNTLTIDENNKLRGDLTVQNQQVNDLQKRINDLEKRNKNLTNIFHNKTRELMSVKSKLGNKRKNKDLPTMTNINIPLRGATLTIPKLLARALCMGDDLVGQTHITGTIFVASGVITIVQNLFGVRLPIVQAGTFALLLPTLSFFELESNSCLSSRNWKERLCTIQGSLMVVAVLELLLGGLGMSGKIMRFIGPLTIGPTISLLGFSLFSKSAEYASGCWPICIFTVLLIIVFSQYLRNIQIPIIMYQRQKGFYFMKMPIFSMFPIVFAIIIMWTISIILTVTNVFPTNAGEKYFNARTDLKMDAIKYSPWFRFPYPFQWGYPTIDIVCVLGLLSGILATIIESIGDYHTCADVCGATIPPLHAINRGIFVEGLGSMFDAMLGTGNGTTSTSINVGLIGLTKVGSRMVILISACFMIGLGIFTKFGAIFITIPDPIIAGAFIVLFAVIISVGMSQFYKMENNSRNLFIIGITLFVGISIPGNSTISDSIKILLSTHMFVGGVLGFLLDNTIPGTKQERGITNLNEERLKLSESKELSSIYNLPIGMNFIRKVNFFKYIPICPTYKMKYDEIILNDTNTTETNVELTDNSEQKMLKNVDTVKDVKLIIKI</sequence>
<evidence type="ECO:0000256" key="1">
    <source>
        <dbReference type="ARBA" id="ARBA00004141"/>
    </source>
</evidence>
<keyword evidence="3 10" id="KW-0812">Transmembrane</keyword>
<comment type="similarity">
    <text evidence="2">Belongs to the nucleobase:cation symporter-2 (NCS2) (TC 2.A.40) family.</text>
</comment>
<keyword evidence="6 10" id="KW-1133">Transmembrane helix</keyword>
<keyword evidence="9" id="KW-0175">Coiled coil</keyword>
<dbReference type="SUPFAM" id="SSF52540">
    <property type="entry name" value="P-loop containing nucleoside triphosphate hydrolases"/>
    <property type="match status" value="1"/>
</dbReference>
<evidence type="ECO:0000256" key="7">
    <source>
        <dbReference type="ARBA" id="ARBA00023136"/>
    </source>
</evidence>
<dbReference type="GO" id="GO:0003777">
    <property type="term" value="F:microtubule motor activity"/>
    <property type="evidence" value="ECO:0007669"/>
    <property type="project" value="InterPro"/>
</dbReference>
<feature type="transmembrane region" description="Helical" evidence="10">
    <location>
        <begin position="1146"/>
        <end position="1168"/>
    </location>
</feature>
<feature type="transmembrane region" description="Helical" evidence="10">
    <location>
        <begin position="1338"/>
        <end position="1361"/>
    </location>
</feature>
<dbReference type="Gene3D" id="3.40.850.10">
    <property type="entry name" value="Kinesin motor domain"/>
    <property type="match status" value="1"/>
</dbReference>
<feature type="transmembrane region" description="Helical" evidence="10">
    <location>
        <begin position="1397"/>
        <end position="1416"/>
    </location>
</feature>
<evidence type="ECO:0000313" key="12">
    <source>
        <dbReference type="EMBL" id="OAF71289.1"/>
    </source>
</evidence>
<dbReference type="PANTHER" id="PTHR11119">
    <property type="entry name" value="XANTHINE-URACIL / VITAMIN C PERMEASE FAMILY MEMBER"/>
    <property type="match status" value="1"/>
</dbReference>
<dbReference type="InterPro" id="IPR001752">
    <property type="entry name" value="Kinesin_motor_dom"/>
</dbReference>
<accession>A0A177BAE3</accession>